<dbReference type="Proteomes" id="UP000264006">
    <property type="component" value="Chromosome"/>
</dbReference>
<dbReference type="KEGG" id="euz:DVS28_a1072"/>
<proteinExistence type="predicted"/>
<keyword evidence="2" id="KW-1185">Reference proteome</keyword>
<protein>
    <submittedName>
        <fullName evidence="1">Uncharacterized protein</fullName>
    </submittedName>
</protein>
<organism evidence="1 2">
    <name type="scientific">Euzebya pacifica</name>
    <dbReference type="NCBI Taxonomy" id="1608957"/>
    <lineage>
        <taxon>Bacteria</taxon>
        <taxon>Bacillati</taxon>
        <taxon>Actinomycetota</taxon>
        <taxon>Nitriliruptoria</taxon>
        <taxon>Euzebyales</taxon>
    </lineage>
</organism>
<name>A0A346XU76_9ACTN</name>
<gene>
    <name evidence="1" type="ORF">DVS28_a1072</name>
</gene>
<dbReference type="AlphaFoldDB" id="A0A346XU76"/>
<dbReference type="EMBL" id="CP031165">
    <property type="protein sequence ID" value="AXV05773.1"/>
    <property type="molecule type" value="Genomic_DNA"/>
</dbReference>
<evidence type="ECO:0000313" key="2">
    <source>
        <dbReference type="Proteomes" id="UP000264006"/>
    </source>
</evidence>
<sequence length="39" mass="4051">MATNVEVSDAFVPSNHMLAAGTSSVRANVEVSTEKRSGT</sequence>
<reference evidence="1 2" key="1">
    <citation type="submission" date="2018-09" db="EMBL/GenBank/DDBJ databases">
        <title>Complete genome sequence of Euzebya sp. DY32-46 isolated from seawater of Pacific Ocean.</title>
        <authorList>
            <person name="Xu L."/>
            <person name="Wu Y.-H."/>
            <person name="Xu X.-W."/>
        </authorList>
    </citation>
    <scope>NUCLEOTIDE SEQUENCE [LARGE SCALE GENOMIC DNA]</scope>
    <source>
        <strain evidence="1 2">DY32-46</strain>
    </source>
</reference>
<evidence type="ECO:0000313" key="1">
    <source>
        <dbReference type="EMBL" id="AXV05773.1"/>
    </source>
</evidence>
<accession>A0A346XU76</accession>